<reference evidence="2" key="1">
    <citation type="submission" date="2020-10" db="EMBL/GenBank/DDBJ databases">
        <authorList>
            <person name="Sedaghatjoo S."/>
        </authorList>
    </citation>
    <scope>NUCLEOTIDE SEQUENCE</scope>
    <source>
        <strain evidence="2">AZH3</strain>
    </source>
</reference>
<organism evidence="2 3">
    <name type="scientific">Tilletia caries</name>
    <name type="common">wheat bunt fungus</name>
    <dbReference type="NCBI Taxonomy" id="13290"/>
    <lineage>
        <taxon>Eukaryota</taxon>
        <taxon>Fungi</taxon>
        <taxon>Dikarya</taxon>
        <taxon>Basidiomycota</taxon>
        <taxon>Ustilaginomycotina</taxon>
        <taxon>Exobasidiomycetes</taxon>
        <taxon>Tilletiales</taxon>
        <taxon>Tilletiaceae</taxon>
        <taxon>Tilletia</taxon>
    </lineage>
</organism>
<proteinExistence type="predicted"/>
<gene>
    <name evidence="2" type="ORF">JKIAZH3_G2888</name>
</gene>
<feature type="compositionally biased region" description="Low complexity" evidence="1">
    <location>
        <begin position="444"/>
        <end position="459"/>
    </location>
</feature>
<evidence type="ECO:0000313" key="2">
    <source>
        <dbReference type="EMBL" id="CAD6905366.1"/>
    </source>
</evidence>
<evidence type="ECO:0000313" key="3">
    <source>
        <dbReference type="Proteomes" id="UP000836402"/>
    </source>
</evidence>
<dbReference type="PANTHER" id="PTHR13295">
    <property type="entry name" value="GLUTAMATE CYSTEINE LIGASE REGULATORY SUBUNIT"/>
    <property type="match status" value="1"/>
</dbReference>
<dbReference type="InterPro" id="IPR032963">
    <property type="entry name" value="Gclm"/>
</dbReference>
<keyword evidence="3" id="KW-1185">Reference proteome</keyword>
<comment type="caution">
    <text evidence="2">The sequence shown here is derived from an EMBL/GenBank/DDBJ whole genome shotgun (WGS) entry which is preliminary data.</text>
</comment>
<feature type="region of interest" description="Disordered" evidence="1">
    <location>
        <begin position="163"/>
        <end position="217"/>
    </location>
</feature>
<dbReference type="Proteomes" id="UP000836402">
    <property type="component" value="Unassembled WGS sequence"/>
</dbReference>
<feature type="compositionally biased region" description="Low complexity" evidence="1">
    <location>
        <begin position="184"/>
        <end position="212"/>
    </location>
</feature>
<feature type="compositionally biased region" description="Pro residues" evidence="1">
    <location>
        <begin position="379"/>
        <end position="389"/>
    </location>
</feature>
<protein>
    <submittedName>
        <fullName evidence="2">Uncharacterized protein</fullName>
    </submittedName>
</protein>
<accession>A0ABN7IN42</accession>
<dbReference type="PANTHER" id="PTHR13295:SF4">
    <property type="entry name" value="GLUTAMATE--CYSTEINE LIGASE REGULATORY SUBUNIT"/>
    <property type="match status" value="1"/>
</dbReference>
<evidence type="ECO:0000256" key="1">
    <source>
        <dbReference type="SAM" id="MobiDB-lite"/>
    </source>
</evidence>
<sequence length="619" mass="65115">MSSLPPPLKMTTTTTAAGAGDALSALYLYTHDVARQLKPSIDGELAHALHETLHFALDAQEQDWGTDSGDASAMPDCGGSAAAAANAAATAAAASNSRVNVLKQHDVLSPRLADSQPSSSAASPLLRPVSASTLPGLLPELPQDLPPARTGFFPNPFWSRSGYTTPNRSGNASPTRASVNGAASSSSTSTSTVIPSSSSSSSSRRRPPYISYGWQPRTKTLSLPHPATISNPTTLDPCSPEARSAFDVTAKLFFLDDISSPSDTESESDARAREAQVHAQADKLATYVENALKRLSASTGIITVDTLLLSFPQANFDLSLGRGGSQGGQELQRALEERLQVVAELWRNLSPNPQLLSLGLSRFSLSSLQTLFHFLHGMPHPPGGPPPTTPSVSSSLVRSLSQAGNAGAGAGAGAIGQNDGARWPDVYSTPRDVRRPRLITVSLSNSSSSAGSTSASANGNGNGNGNGSVRGPQSQQQQQQQPAVAMAIPSTSGSHSGSSSVESAGRGRSSGTREDDEFTAITEWCEQEGIVPVADSDRKDVLPKRTLPTLLKEFRDALPHPVPEGHRLVPRWVMKYSVIIRDRGVLVDRGYILLPTFFPVLLDARANYHAYGPSPGDLP</sequence>
<feature type="compositionally biased region" description="Low complexity" evidence="1">
    <location>
        <begin position="390"/>
        <end position="405"/>
    </location>
</feature>
<feature type="compositionally biased region" description="Polar residues" evidence="1">
    <location>
        <begin position="163"/>
        <end position="183"/>
    </location>
</feature>
<feature type="compositionally biased region" description="Low complexity" evidence="1">
    <location>
        <begin position="490"/>
        <end position="510"/>
    </location>
</feature>
<name>A0ABN7IN42_9BASI</name>
<feature type="region of interest" description="Disordered" evidence="1">
    <location>
        <begin position="377"/>
        <end position="516"/>
    </location>
</feature>
<dbReference type="EMBL" id="CAJHJG010000744">
    <property type="protein sequence ID" value="CAD6905366.1"/>
    <property type="molecule type" value="Genomic_DNA"/>
</dbReference>